<dbReference type="EMBL" id="FOGD01000006">
    <property type="protein sequence ID" value="SER26793.1"/>
    <property type="molecule type" value="Genomic_DNA"/>
</dbReference>
<dbReference type="InterPro" id="IPR050179">
    <property type="entry name" value="Trans_hexapeptide_repeat"/>
</dbReference>
<dbReference type="PROSITE" id="PS00101">
    <property type="entry name" value="HEXAPEP_TRANSFERASES"/>
    <property type="match status" value="1"/>
</dbReference>
<keyword evidence="8" id="KW-1185">Reference proteome</keyword>
<evidence type="ECO:0000313" key="7">
    <source>
        <dbReference type="EMBL" id="SER26793.1"/>
    </source>
</evidence>
<name>A0A1H9MUK3_9BURK</name>
<keyword evidence="2 7" id="KW-0808">Transferase</keyword>
<accession>A0A1H9MUK3</accession>
<dbReference type="CDD" id="cd03360">
    <property type="entry name" value="LbH_AT_putative"/>
    <property type="match status" value="1"/>
</dbReference>
<evidence type="ECO:0000256" key="4">
    <source>
        <dbReference type="ARBA" id="ARBA00023315"/>
    </source>
</evidence>
<reference evidence="7 8" key="1">
    <citation type="submission" date="2016-10" db="EMBL/GenBank/DDBJ databases">
        <authorList>
            <person name="de Groot N.N."/>
        </authorList>
    </citation>
    <scope>NUCLEOTIDE SEQUENCE [LARGE SCALE GENOMIC DNA]</scope>
    <source>
        <strain evidence="7 8">ATCC 35958</strain>
    </source>
</reference>
<dbReference type="PANTHER" id="PTHR43300:SF7">
    <property type="entry name" value="UDP-N-ACETYLBACILLOSAMINE N-ACETYLTRANSFERASE"/>
    <property type="match status" value="1"/>
</dbReference>
<organism evidence="7 8">
    <name type="scientific">Giesbergeria anulus</name>
    <dbReference type="NCBI Taxonomy" id="180197"/>
    <lineage>
        <taxon>Bacteria</taxon>
        <taxon>Pseudomonadati</taxon>
        <taxon>Pseudomonadota</taxon>
        <taxon>Betaproteobacteria</taxon>
        <taxon>Burkholderiales</taxon>
        <taxon>Comamonadaceae</taxon>
        <taxon>Giesbergeria</taxon>
    </lineage>
</organism>
<evidence type="ECO:0000256" key="5">
    <source>
        <dbReference type="PIRSR" id="PIRSR620019-1"/>
    </source>
</evidence>
<dbReference type="Gene3D" id="2.160.10.10">
    <property type="entry name" value="Hexapeptide repeat proteins"/>
    <property type="match status" value="1"/>
</dbReference>
<dbReference type="SUPFAM" id="SSF51161">
    <property type="entry name" value="Trimeric LpxA-like enzymes"/>
    <property type="match status" value="1"/>
</dbReference>
<comment type="similarity">
    <text evidence="1">Belongs to the transferase hexapeptide repeat family.</text>
</comment>
<dbReference type="Pfam" id="PF00132">
    <property type="entry name" value="Hexapep"/>
    <property type="match status" value="1"/>
</dbReference>
<feature type="binding site" evidence="6">
    <location>
        <begin position="12"/>
        <end position="14"/>
    </location>
    <ligand>
        <name>substrate</name>
    </ligand>
</feature>
<proteinExistence type="inferred from homology"/>
<dbReference type="RefSeq" id="WP_091456927.1">
    <property type="nucleotide sequence ID" value="NZ_FOGD01000006.1"/>
</dbReference>
<evidence type="ECO:0000256" key="6">
    <source>
        <dbReference type="PIRSR" id="PIRSR620019-2"/>
    </source>
</evidence>
<dbReference type="AlphaFoldDB" id="A0A1H9MUK3"/>
<feature type="binding site" evidence="6">
    <location>
        <position position="152"/>
    </location>
    <ligand>
        <name>acetyl-CoA</name>
        <dbReference type="ChEBI" id="CHEBI:57288"/>
    </ligand>
</feature>
<dbReference type="Gene3D" id="3.40.50.20">
    <property type="match status" value="1"/>
</dbReference>
<evidence type="ECO:0000256" key="3">
    <source>
        <dbReference type="ARBA" id="ARBA00022737"/>
    </source>
</evidence>
<keyword evidence="4 7" id="KW-0012">Acyltransferase</keyword>
<dbReference type="PANTHER" id="PTHR43300">
    <property type="entry name" value="ACETYLTRANSFERASE"/>
    <property type="match status" value="1"/>
</dbReference>
<dbReference type="STRING" id="180197.SAMN02982919_02046"/>
<feature type="site" description="Increases basicity of active site His" evidence="5">
    <location>
        <position position="144"/>
    </location>
</feature>
<dbReference type="InterPro" id="IPR011004">
    <property type="entry name" value="Trimer_LpxA-like_sf"/>
</dbReference>
<evidence type="ECO:0000256" key="2">
    <source>
        <dbReference type="ARBA" id="ARBA00022679"/>
    </source>
</evidence>
<dbReference type="InterPro" id="IPR018357">
    <property type="entry name" value="Hexapep_transf_CS"/>
</dbReference>
<feature type="active site" description="Proton acceptor" evidence="5">
    <location>
        <position position="143"/>
    </location>
</feature>
<dbReference type="InterPro" id="IPR001451">
    <property type="entry name" value="Hexapep"/>
</dbReference>
<evidence type="ECO:0000313" key="8">
    <source>
        <dbReference type="Proteomes" id="UP000199766"/>
    </source>
</evidence>
<dbReference type="InterPro" id="IPR020019">
    <property type="entry name" value="AcTrfase_PglD-like"/>
</dbReference>
<dbReference type="GO" id="GO:0016746">
    <property type="term" value="F:acyltransferase activity"/>
    <property type="evidence" value="ECO:0007669"/>
    <property type="project" value="UniProtKB-KW"/>
</dbReference>
<dbReference type="NCBIfam" id="TIGR03570">
    <property type="entry name" value="NeuD_NnaD"/>
    <property type="match status" value="1"/>
</dbReference>
<feature type="binding site" evidence="6">
    <location>
        <position position="76"/>
    </location>
    <ligand>
        <name>substrate</name>
    </ligand>
</feature>
<protein>
    <submittedName>
        <fullName evidence="7">Sugar O-acyltransferase, sialic acid O-acetyltransferase NeuD family</fullName>
    </submittedName>
</protein>
<gene>
    <name evidence="7" type="ORF">SAMN02982919_02046</name>
</gene>
<keyword evidence="3" id="KW-0677">Repeat</keyword>
<sequence length="215" mass="21721">MLALDCVLWGASGHAKVLTSLIHLLGGRVSATLDINPDTPPILGARAYYGSDALSLWLDETADPHRYTGVICIGGGRGADRQYAVEKFRAAGLCLNSLIHPQAFVDKTASIGEGSHVLAGAVVGAQACIGSGCIVNHNASIDHESTVADGVHIAPGATVCGLVQIDTSAFIGAGAVILPRLRIGAHAVVGAGAVVTRSVAAHAVVAGNPAKPISK</sequence>
<dbReference type="OrthoDB" id="9794407at2"/>
<dbReference type="Proteomes" id="UP000199766">
    <property type="component" value="Unassembled WGS sequence"/>
</dbReference>
<evidence type="ECO:0000256" key="1">
    <source>
        <dbReference type="ARBA" id="ARBA00007274"/>
    </source>
</evidence>